<organism evidence="5 6">
    <name type="scientific">Ekhidna lutea</name>
    <dbReference type="NCBI Taxonomy" id="447679"/>
    <lineage>
        <taxon>Bacteria</taxon>
        <taxon>Pseudomonadati</taxon>
        <taxon>Bacteroidota</taxon>
        <taxon>Cytophagia</taxon>
        <taxon>Cytophagales</taxon>
        <taxon>Reichenbachiellaceae</taxon>
        <taxon>Ekhidna</taxon>
    </lineage>
</organism>
<feature type="domain" description="BIG2" evidence="4">
    <location>
        <begin position="1583"/>
        <end position="1656"/>
    </location>
</feature>
<dbReference type="InterPro" id="IPR008964">
    <property type="entry name" value="Invasin/intimin_cell_adhesion"/>
</dbReference>
<evidence type="ECO:0000256" key="1">
    <source>
        <dbReference type="SAM" id="MobiDB-lite"/>
    </source>
</evidence>
<dbReference type="SMART" id="SM00635">
    <property type="entry name" value="BID_2"/>
    <property type="match status" value="6"/>
</dbReference>
<dbReference type="OrthoDB" id="965286at2"/>
<dbReference type="InterPro" id="IPR003961">
    <property type="entry name" value="FN3_dom"/>
</dbReference>
<dbReference type="RefSeq" id="WP_089358252.1">
    <property type="nucleotide sequence ID" value="NZ_FZPD01000006.1"/>
</dbReference>
<dbReference type="InterPro" id="IPR026444">
    <property type="entry name" value="Secre_tail"/>
</dbReference>
<keyword evidence="6" id="KW-1185">Reference proteome</keyword>
<dbReference type="Proteomes" id="UP000198393">
    <property type="component" value="Unassembled WGS sequence"/>
</dbReference>
<sequence>MKRLYYCLFSFLAFQLCFGQPYVDKWTASYSAAGSFEMTESATSSIGETYVLGTLFTGSDYDAILVKFDEDGNHDWTKTYSSGYGSSEDYGAALSVDLNDNVFILININPDDAQNSAVANGILIQKYNASGTLLSDYESVNNATVKFGNIGYDIGFIDHPSYSDIYITTSRAASGGMGLEARLWRFDSSLNFEASTKYDTSDDDIPEQLVFAGTRTFMIIRKSTSVQVEGWLGDFASNAEATENRSYSIGSSVEEIIDATSYYSNTELVVLAKLTSGSYRYRVFDIYDFDGISGEFTKTFTSTYTLNDLTVNDNTPMDVYVTGSKTVSGHEEMLLMKLNATGVIQYENLLSATHGSSSSAGKTIFKDGSTLKIGGKVVESGTSHPGSASFDTDGNQTDVSHFNSGSNTIHQMVQGANGENILVGSSGSSTYAYAQCSGPPSVDLGEDIVSTEGQTETLGASLPIGQSYEWSTGATSRTIQVTTDGTYSVAVRNNQGCPASDEVNVSFLEAAPVAPKLLQPVIVANHGTSPVIQINWANDDVKAVSHALTYEVSWNPGTTFNAYNGPNTSYDFTAANLSGDEYTMRVASRNNDNVESGGKLLTLRPCSLYDMSALETYVGGFTLNGPSSFTDAGGTGSFNLSGYSGGDDELDSFFEWVLPAGWEVTNYTTVNVTVAVPADATSGQVGVRIVNPCTGETTSTITKDVYIVRDQTITFNQPSNTKVGAAAFDLGATASSGLAVSYQANPTDILQIVDGMATPLKAGTVTITASQSGDAEWNAAPNVERTLTVNKGDDVITFNALDNVVWNVADFDLDNLASTKSGRQISWSGSDDLIAAVLSLGNVDPKKPGTITITASLGGNSDWNAASDVDQALTVEKANQTITFSPVPNKLVTDDDFQIWDYITVSSGLSPTVVSSQTSVADITGSVLNIIGAGTTTLSASQEGDAYYHSATSQAQSFTVDKLSQTITFDPIPDKTVQDADFDLTATASSNLTVTYMSSNTAVATVTGSTVSIVGEGTTTISADQAGDATYTAAPTVNRSLTVGAGVTVTFDTGYPQFDYFCCGAYKLFLQLTENGNVYYVVEPDGSSEPTPDQIKNGNNASGSAAFKSGSAFSLEAGVENSQSQISGLAESTAYDIYLAVADESFNLSPFVTKLDVVTDDRTAPEWSGTYPKMGTISSLEAEVLIDLNEETGKVYYAVFGSSSTTRFPANLKNGNNFGALDEGFVDASATGFTLTGLTEDREYDVWLVAEDASENLQPVAVKIDFTTIDDIVPEFVSGFPTILAIDETVVDIEVKINEGGTIYGVAQLSGETAPSFAQVKAGNNSDGSLAISSNSLSLTMNELGVLSLSGLTSEVAYDFYVVAEDEHSNSSGTPVKLFATTADLKAPAITPTFLTEVSVTSEEATFSFSLDEAGTFYFVLDGSIVTSPSPAQVKTGKTETDQAALISGSKVVATEGEVVSFMVTGLSAGQEYELFYVAEDDVGNISSSTLSNTFQTDKLDQTITFEALANKVYGDVDFDLTASSSSNLEVTYASSNENVAMVDGYTVTILGAGTTTITAIQSGDDTYNAAANVSQDLIVEKASQSIIFTPLEAKYIDDPTFDLIATGGNSGNPVTFISSDESVATVSGSTVTIVGAGATTITASQAGNDTYEAATDATQELIVGKQSQTITFEAIESKSFGDADFELVATGGDSGNPVTFTSSEESVATVSGSTVTIVGAGATTITASQAGNDTYEAATDATQELIVGKQSQTITLEAIESKSYGDPDFELVATGGDSGNPVTFTSSDESVATVSSNTVTIVGAGTTAITASQAGNDTYEAATDVTQELIVGKQSQTISFEAIESKTFGDADFELVATGGDSGNPVTFISSDESVAIVSGSMVTIVGAGSTVITASQAGSDNYEAATDVTQEVIVGKQSQTITFEAIEPKTFGDTDFELVVTGGDSDNSVTFTSSDESVATVSGSTVTIVGAGATTITASQAGNDTYETATDVTQELIVGKQSQTISFEAIESKTFGDADFELFATGGDSGNPITFTSSDEGVTIVSGSMVTIVGAGTTTITASQVGNDNYEAATDVNQELIVGKQSQTLSFEAIESKTFGDPDFELVATGGDSGNPVAFISSDESVATVSGSMVTIVGAGTTTITASQGGDDTYEAATDVTQELIVGKQSQTISFEAIEAKTFGDADFELVATGGDSGNPITFTSSDVSVATISGSMVTIVGAGTTTITASQAGNDNYETAEDISQELVIEAEEIPTGLSEKVVVTIYPNPVANKLFIDGQNLESVELYTLGGVRIKSWDLVSGNTAISFGEIEQGLYLIQITDRSKKQVLKRIVKK</sequence>
<accession>A0A239M227</accession>
<protein>
    <submittedName>
        <fullName evidence="5">Por secretion system C-terminal sorting domain-containing protein</fullName>
    </submittedName>
</protein>
<reference evidence="5 6" key="1">
    <citation type="submission" date="2017-06" db="EMBL/GenBank/DDBJ databases">
        <authorList>
            <person name="Kim H.J."/>
            <person name="Triplett B.A."/>
        </authorList>
    </citation>
    <scope>NUCLEOTIDE SEQUENCE [LARGE SCALE GENOMIC DNA]</scope>
    <source>
        <strain evidence="5 6">DSM 19307</strain>
    </source>
</reference>
<feature type="chain" id="PRO_5012489615" evidence="2">
    <location>
        <begin position="20"/>
        <end position="2339"/>
    </location>
</feature>
<evidence type="ECO:0000256" key="2">
    <source>
        <dbReference type="SAM" id="SignalP"/>
    </source>
</evidence>
<feature type="domain" description="BIG2" evidence="4">
    <location>
        <begin position="1667"/>
        <end position="1740"/>
    </location>
</feature>
<feature type="domain" description="BIG2" evidence="4">
    <location>
        <begin position="963"/>
        <end position="1033"/>
    </location>
</feature>
<dbReference type="SMART" id="SM00060">
    <property type="entry name" value="FN3"/>
    <property type="match status" value="4"/>
</dbReference>
<feature type="domain" description="BIG2" evidence="4">
    <location>
        <begin position="1749"/>
        <end position="1824"/>
    </location>
</feature>
<feature type="domain" description="Fibronectin type-III" evidence="3">
    <location>
        <begin position="1032"/>
        <end position="1256"/>
    </location>
</feature>
<feature type="domain" description="Fibronectin type-III" evidence="3">
    <location>
        <begin position="1274"/>
        <end position="1371"/>
    </location>
</feature>
<feature type="signal peptide" evidence="2">
    <location>
        <begin position="1"/>
        <end position="19"/>
    </location>
</feature>
<dbReference type="Pfam" id="PF18962">
    <property type="entry name" value="Por_Secre_tail"/>
    <property type="match status" value="1"/>
</dbReference>
<feature type="domain" description="Fibronectin type-III" evidence="3">
    <location>
        <begin position="1389"/>
        <end position="1486"/>
    </location>
</feature>
<dbReference type="SUPFAM" id="SSF49373">
    <property type="entry name" value="Invasin/intimin cell-adhesion fragments"/>
    <property type="match status" value="10"/>
</dbReference>
<feature type="domain" description="Fibronectin type-III" evidence="3">
    <location>
        <begin position="512"/>
        <end position="596"/>
    </location>
</feature>
<keyword evidence="2" id="KW-0732">Signal</keyword>
<feature type="region of interest" description="Disordered" evidence="1">
    <location>
        <begin position="382"/>
        <end position="403"/>
    </location>
</feature>
<evidence type="ECO:0000313" key="6">
    <source>
        <dbReference type="Proteomes" id="UP000198393"/>
    </source>
</evidence>
<feature type="domain" description="BIG2" evidence="4">
    <location>
        <begin position="1500"/>
        <end position="1570"/>
    </location>
</feature>
<evidence type="ECO:0000313" key="5">
    <source>
        <dbReference type="EMBL" id="SNT36705.1"/>
    </source>
</evidence>
<dbReference type="NCBIfam" id="TIGR04183">
    <property type="entry name" value="Por_Secre_tail"/>
    <property type="match status" value="1"/>
</dbReference>
<evidence type="ECO:0000259" key="3">
    <source>
        <dbReference type="SMART" id="SM00060"/>
    </source>
</evidence>
<gene>
    <name evidence="5" type="ORF">SAMN05421640_3586</name>
</gene>
<dbReference type="EMBL" id="FZPD01000006">
    <property type="protein sequence ID" value="SNT36705.1"/>
    <property type="molecule type" value="Genomic_DNA"/>
</dbReference>
<evidence type="ECO:0000259" key="4">
    <source>
        <dbReference type="SMART" id="SM00635"/>
    </source>
</evidence>
<proteinExistence type="predicted"/>
<dbReference type="Gene3D" id="2.60.40.1080">
    <property type="match status" value="11"/>
</dbReference>
<feature type="domain" description="BIG2" evidence="4">
    <location>
        <begin position="1910"/>
        <end position="1992"/>
    </location>
</feature>
<dbReference type="InterPro" id="IPR003343">
    <property type="entry name" value="Big_2"/>
</dbReference>
<name>A0A239M227_EKHLU</name>